<dbReference type="Gramene" id="ERN12779">
    <property type="protein sequence ID" value="ERN12779"/>
    <property type="gene ID" value="AMTR_s00043p00203720"/>
</dbReference>
<name>W1PXQ1_AMBTC</name>
<accession>W1PXQ1</accession>
<protein>
    <submittedName>
        <fullName evidence="2">Uncharacterized protein</fullName>
    </submittedName>
</protein>
<evidence type="ECO:0000313" key="2">
    <source>
        <dbReference type="EMBL" id="ERN12779.1"/>
    </source>
</evidence>
<keyword evidence="3" id="KW-1185">Reference proteome</keyword>
<dbReference type="EMBL" id="KI392605">
    <property type="protein sequence ID" value="ERN12779.1"/>
    <property type="molecule type" value="Genomic_DNA"/>
</dbReference>
<dbReference type="Proteomes" id="UP000017836">
    <property type="component" value="Unassembled WGS sequence"/>
</dbReference>
<gene>
    <name evidence="2" type="ORF">AMTR_s00043p00203720</name>
</gene>
<evidence type="ECO:0000256" key="1">
    <source>
        <dbReference type="SAM" id="MobiDB-lite"/>
    </source>
</evidence>
<dbReference type="HOGENOM" id="CLU_2029802_0_0_1"/>
<organism evidence="2 3">
    <name type="scientific">Amborella trichopoda</name>
    <dbReference type="NCBI Taxonomy" id="13333"/>
    <lineage>
        <taxon>Eukaryota</taxon>
        <taxon>Viridiplantae</taxon>
        <taxon>Streptophyta</taxon>
        <taxon>Embryophyta</taxon>
        <taxon>Tracheophyta</taxon>
        <taxon>Spermatophyta</taxon>
        <taxon>Magnoliopsida</taxon>
        <taxon>Amborellales</taxon>
        <taxon>Amborellaceae</taxon>
        <taxon>Amborella</taxon>
    </lineage>
</organism>
<reference evidence="3" key="1">
    <citation type="journal article" date="2013" name="Science">
        <title>The Amborella genome and the evolution of flowering plants.</title>
        <authorList>
            <consortium name="Amborella Genome Project"/>
        </authorList>
    </citation>
    <scope>NUCLEOTIDE SEQUENCE [LARGE SCALE GENOMIC DNA]</scope>
</reference>
<feature type="region of interest" description="Disordered" evidence="1">
    <location>
        <begin position="1"/>
        <end position="34"/>
    </location>
</feature>
<dbReference type="AlphaFoldDB" id="W1PXQ1"/>
<evidence type="ECO:0000313" key="3">
    <source>
        <dbReference type="Proteomes" id="UP000017836"/>
    </source>
</evidence>
<sequence length="122" mass="13113">MASTVVKTGDDSRAEGLRDDSYAEGPREMLNSPNKLSAIDSTSVLHTEAPPSEMGCVEMCPGFSLRHPSCVASDLVDGKSKSVLCVGLQSIAAKMYPLFHRSAARKARFAPRPVFDPCQLTL</sequence>
<proteinExistence type="predicted"/>
<feature type="compositionally biased region" description="Basic and acidic residues" evidence="1">
    <location>
        <begin position="8"/>
        <end position="27"/>
    </location>
</feature>